<dbReference type="Pfam" id="PF22461">
    <property type="entry name" value="SLBB_2"/>
    <property type="match status" value="1"/>
</dbReference>
<evidence type="ECO:0000259" key="16">
    <source>
        <dbReference type="Pfam" id="PF02563"/>
    </source>
</evidence>
<organism evidence="19 20">
    <name type="scientific">Epibacterium ulvae</name>
    <dbReference type="NCBI Taxonomy" id="1156985"/>
    <lineage>
        <taxon>Bacteria</taxon>
        <taxon>Pseudomonadati</taxon>
        <taxon>Pseudomonadota</taxon>
        <taxon>Alphaproteobacteria</taxon>
        <taxon>Rhodobacterales</taxon>
        <taxon>Roseobacteraceae</taxon>
        <taxon>Epibacterium</taxon>
    </lineage>
</organism>
<evidence type="ECO:0000256" key="12">
    <source>
        <dbReference type="ARBA" id="ARBA00023139"/>
    </source>
</evidence>
<dbReference type="PANTHER" id="PTHR33619:SF3">
    <property type="entry name" value="POLYSACCHARIDE EXPORT PROTEIN GFCE-RELATED"/>
    <property type="match status" value="1"/>
</dbReference>
<keyword evidence="10" id="KW-0626">Porin</keyword>
<evidence type="ECO:0000256" key="3">
    <source>
        <dbReference type="ARBA" id="ARBA00022448"/>
    </source>
</evidence>
<feature type="domain" description="SLBB" evidence="18">
    <location>
        <begin position="561"/>
        <end position="637"/>
    </location>
</feature>
<dbReference type="Gene3D" id="3.40.50.2000">
    <property type="entry name" value="Glycogen Phosphorylase B"/>
    <property type="match status" value="1"/>
</dbReference>
<evidence type="ECO:0000256" key="9">
    <source>
        <dbReference type="ARBA" id="ARBA00023065"/>
    </source>
</evidence>
<dbReference type="GO" id="GO:0015288">
    <property type="term" value="F:porin activity"/>
    <property type="evidence" value="ECO:0007669"/>
    <property type="project" value="UniProtKB-KW"/>
</dbReference>
<evidence type="ECO:0000256" key="10">
    <source>
        <dbReference type="ARBA" id="ARBA00023114"/>
    </source>
</evidence>
<evidence type="ECO:0000256" key="5">
    <source>
        <dbReference type="ARBA" id="ARBA00022597"/>
    </source>
</evidence>
<evidence type="ECO:0000256" key="15">
    <source>
        <dbReference type="SAM" id="Phobius"/>
    </source>
</evidence>
<evidence type="ECO:0000256" key="4">
    <source>
        <dbReference type="ARBA" id="ARBA00022452"/>
    </source>
</evidence>
<dbReference type="SUPFAM" id="SSF53756">
    <property type="entry name" value="UDP-Glycosyltransferase/glycogen phosphorylase"/>
    <property type="match status" value="1"/>
</dbReference>
<evidence type="ECO:0000313" key="19">
    <source>
        <dbReference type="EMBL" id="SCZ67669.1"/>
    </source>
</evidence>
<keyword evidence="6 15" id="KW-0812">Transmembrane</keyword>
<evidence type="ECO:0000256" key="13">
    <source>
        <dbReference type="ARBA" id="ARBA00023237"/>
    </source>
</evidence>
<comment type="similarity">
    <text evidence="2">Belongs to the BexD/CtrA/VexA family.</text>
</comment>
<evidence type="ECO:0000259" key="17">
    <source>
        <dbReference type="Pfam" id="PF09314"/>
    </source>
</evidence>
<dbReference type="RefSeq" id="WP_090219363.1">
    <property type="nucleotide sequence ID" value="NZ_FMWG01000007.1"/>
</dbReference>
<evidence type="ECO:0000256" key="2">
    <source>
        <dbReference type="ARBA" id="ARBA00009450"/>
    </source>
</evidence>
<gene>
    <name evidence="19" type="ORF">SAMN04488118_10795</name>
</gene>
<comment type="subcellular location">
    <subcellularLocation>
        <location evidence="1">Cell outer membrane</location>
        <topology evidence="1">Multi-pass membrane protein</topology>
    </subcellularLocation>
</comment>
<keyword evidence="9" id="KW-0406">Ion transport</keyword>
<dbReference type="Pfam" id="PF09314">
    <property type="entry name" value="DUF1972"/>
    <property type="match status" value="1"/>
</dbReference>
<dbReference type="Proteomes" id="UP000198767">
    <property type="component" value="Unassembled WGS sequence"/>
</dbReference>
<keyword evidence="4" id="KW-1134">Transmembrane beta strand</keyword>
<dbReference type="Gene3D" id="3.30.1950.10">
    <property type="entry name" value="wza like domain"/>
    <property type="match status" value="1"/>
</dbReference>
<evidence type="ECO:0000256" key="6">
    <source>
        <dbReference type="ARBA" id="ARBA00022692"/>
    </source>
</evidence>
<keyword evidence="11 15" id="KW-0472">Membrane</keyword>
<feature type="transmembrane region" description="Helical" evidence="15">
    <location>
        <begin position="371"/>
        <end position="392"/>
    </location>
</feature>
<dbReference type="GO" id="GO:0015159">
    <property type="term" value="F:polysaccharide transmembrane transporter activity"/>
    <property type="evidence" value="ECO:0007669"/>
    <property type="project" value="InterPro"/>
</dbReference>
<reference evidence="19 20" key="1">
    <citation type="submission" date="2016-10" db="EMBL/GenBank/DDBJ databases">
        <authorList>
            <person name="de Groot N.N."/>
        </authorList>
    </citation>
    <scope>NUCLEOTIDE SEQUENCE [LARGE SCALE GENOMIC DNA]</scope>
    <source>
        <strain evidence="19 20">U95</strain>
    </source>
</reference>
<dbReference type="Gene3D" id="3.10.560.10">
    <property type="entry name" value="Outer membrane lipoprotein wza domain like"/>
    <property type="match status" value="2"/>
</dbReference>
<feature type="domain" description="Polysaccharide export protein N-terminal" evidence="16">
    <location>
        <begin position="471"/>
        <end position="553"/>
    </location>
</feature>
<evidence type="ECO:0000256" key="7">
    <source>
        <dbReference type="ARBA" id="ARBA00022729"/>
    </source>
</evidence>
<evidence type="ECO:0000256" key="8">
    <source>
        <dbReference type="ARBA" id="ARBA00023047"/>
    </source>
</evidence>
<keyword evidence="5" id="KW-0762">Sugar transport</keyword>
<dbReference type="GO" id="GO:0006811">
    <property type="term" value="P:monoatomic ion transport"/>
    <property type="evidence" value="ECO:0007669"/>
    <property type="project" value="UniProtKB-KW"/>
</dbReference>
<dbReference type="STRING" id="1156985.SAMN04488118_10795"/>
<dbReference type="InterPro" id="IPR054765">
    <property type="entry name" value="SLBB_dom"/>
</dbReference>
<dbReference type="AlphaFoldDB" id="A0A1G5R2X5"/>
<dbReference type="Pfam" id="PF02563">
    <property type="entry name" value="Poly_export"/>
    <property type="match status" value="1"/>
</dbReference>
<dbReference type="OrthoDB" id="9792269at2"/>
<proteinExistence type="inferred from homology"/>
<keyword evidence="13" id="KW-0998">Cell outer membrane</keyword>
<dbReference type="GO" id="GO:0009279">
    <property type="term" value="C:cell outer membrane"/>
    <property type="evidence" value="ECO:0007669"/>
    <property type="project" value="UniProtKB-SubCell"/>
</dbReference>
<protein>
    <submittedName>
        <fullName evidence="19">Protein involved in polysaccharide export, contains SLBB domain of the beta-grasp fold</fullName>
    </submittedName>
</protein>
<evidence type="ECO:0000259" key="18">
    <source>
        <dbReference type="Pfam" id="PF22461"/>
    </source>
</evidence>
<evidence type="ECO:0000256" key="1">
    <source>
        <dbReference type="ARBA" id="ARBA00004571"/>
    </source>
</evidence>
<sequence>MTKIAIVGTVGLPANYGGFETLAENLVLNLGEGPDKLDLSVYCSTKAYSEHPTHFKGAQLRYISLDANGPQSVLYDALSLFDSCRKGDDVVLLLGVSGALFIPIAKLFWNIKVVTNIDGLEWRRAKWGRLARAFLKFSERIAVRFSDTVVCDNQAISDHVTQAYAAQSTMIAYGGDQALATEPGDIQDLSLPADYALGLCRIEPENNVEMILNGFSKCIERKLVFVGNWNASDYGKNLRQTYSTYENITLLDPIYDAPRLRAIRDGAEIYVHGHSAGGTNPSLVEMMHFGIPVLAFDCTYNRYSTEDQATYFSSASDLRQKVEQNDLCDGSTIKSIANKRYCWAQITSSYSSLFKPLPKEKRLKRRRDKRVFVVALMALCGLLLSSCGVLYISPSVKTDDDQFPVSIIPVSFQTIETANKSTYKPLSLPKAFYQFIPASSATSEVAKLTLPMTPQDGGINLDAKLPPKIKSKPYRIGVGDVVALQSDVENGTELPSEGMAKQSLGYSVRDDGAIVVPSIGAVQIAGRTLSESNQLIFDRLLAQGRDPGISVDILEFNSQFVTLGGAVGAPGRIPLKMSPMTLNEAIAKAAGLRLREDRAGVILIARGNDLYQIPMNLYKRTPALQKTLLQSEDAIFVEENYDVEQSLAFFERQIQLAGVRNNERSGAVARLTQRLSHRRNALDEQRRSFEMRDALDAVPRDYVYLAGETDGQARFTLPYQRHATLADVLFSEGGINVPFGDPREIYILRIVQTDEDAKQVTAYHLDSRNAARLSLATELQMRPNDVIFVEEQPIAKWERSLRSIWDLNVTHSIK</sequence>
<keyword evidence="12" id="KW-0564">Palmitate</keyword>
<keyword evidence="3" id="KW-0813">Transport</keyword>
<evidence type="ECO:0000256" key="11">
    <source>
        <dbReference type="ARBA" id="ARBA00023136"/>
    </source>
</evidence>
<keyword evidence="20" id="KW-1185">Reference proteome</keyword>
<name>A0A1G5R2X5_9RHOB</name>
<dbReference type="InterPro" id="IPR003715">
    <property type="entry name" value="Poly_export_N"/>
</dbReference>
<evidence type="ECO:0000313" key="20">
    <source>
        <dbReference type="Proteomes" id="UP000198767"/>
    </source>
</evidence>
<keyword evidence="8" id="KW-0625">Polysaccharide transport</keyword>
<dbReference type="InterPro" id="IPR049712">
    <property type="entry name" value="Poly_export"/>
</dbReference>
<dbReference type="GO" id="GO:0046930">
    <property type="term" value="C:pore complex"/>
    <property type="evidence" value="ECO:0007669"/>
    <property type="project" value="UniProtKB-KW"/>
</dbReference>
<keyword evidence="14" id="KW-0449">Lipoprotein</keyword>
<keyword evidence="7" id="KW-0732">Signal</keyword>
<dbReference type="InterPro" id="IPR015393">
    <property type="entry name" value="DUF1972"/>
</dbReference>
<evidence type="ECO:0000256" key="14">
    <source>
        <dbReference type="ARBA" id="ARBA00023288"/>
    </source>
</evidence>
<dbReference type="PANTHER" id="PTHR33619">
    <property type="entry name" value="POLYSACCHARIDE EXPORT PROTEIN GFCE-RELATED"/>
    <property type="match status" value="1"/>
</dbReference>
<feature type="domain" description="DUF1972" evidence="17">
    <location>
        <begin position="2"/>
        <end position="176"/>
    </location>
</feature>
<keyword evidence="15" id="KW-1133">Transmembrane helix</keyword>
<accession>A0A1G5R2X5</accession>
<dbReference type="EMBL" id="FMWG01000007">
    <property type="protein sequence ID" value="SCZ67669.1"/>
    <property type="molecule type" value="Genomic_DNA"/>
</dbReference>